<evidence type="ECO:0000256" key="6">
    <source>
        <dbReference type="ARBA" id="ARBA00031637"/>
    </source>
</evidence>
<dbReference type="AlphaFoldDB" id="A0A7R9BS66"/>
<dbReference type="SUPFAM" id="SSF48208">
    <property type="entry name" value="Six-hairpin glycosidases"/>
    <property type="match status" value="1"/>
</dbReference>
<evidence type="ECO:0000256" key="7">
    <source>
        <dbReference type="SAM" id="MobiDB-lite"/>
    </source>
</evidence>
<feature type="transmembrane region" description="Helical" evidence="8">
    <location>
        <begin position="90"/>
        <end position="110"/>
    </location>
</feature>
<evidence type="ECO:0000256" key="4">
    <source>
        <dbReference type="ARBA" id="ARBA00019905"/>
    </source>
</evidence>
<feature type="transmembrane region" description="Helical" evidence="8">
    <location>
        <begin position="59"/>
        <end position="78"/>
    </location>
</feature>
<evidence type="ECO:0000256" key="2">
    <source>
        <dbReference type="ARBA" id="ARBA00005615"/>
    </source>
</evidence>
<keyword evidence="8" id="KW-0472">Membrane</keyword>
<dbReference type="Proteomes" id="UP000678499">
    <property type="component" value="Unassembled WGS sequence"/>
</dbReference>
<evidence type="ECO:0000256" key="3">
    <source>
        <dbReference type="ARBA" id="ARBA00012757"/>
    </source>
</evidence>
<evidence type="ECO:0000313" key="10">
    <source>
        <dbReference type="Proteomes" id="UP000678499"/>
    </source>
</evidence>
<comment type="similarity">
    <text evidence="2">Belongs to the glycosyl hydrolase 37 family.</text>
</comment>
<name>A0A7R9BS66_9CRUS</name>
<dbReference type="Gene3D" id="1.50.10.10">
    <property type="match status" value="1"/>
</dbReference>
<dbReference type="EMBL" id="CAJPEX010001527">
    <property type="protein sequence ID" value="CAG0919324.1"/>
    <property type="molecule type" value="Genomic_DNA"/>
</dbReference>
<organism evidence="9">
    <name type="scientific">Notodromas monacha</name>
    <dbReference type="NCBI Taxonomy" id="399045"/>
    <lineage>
        <taxon>Eukaryota</taxon>
        <taxon>Metazoa</taxon>
        <taxon>Ecdysozoa</taxon>
        <taxon>Arthropoda</taxon>
        <taxon>Crustacea</taxon>
        <taxon>Oligostraca</taxon>
        <taxon>Ostracoda</taxon>
        <taxon>Podocopa</taxon>
        <taxon>Podocopida</taxon>
        <taxon>Cypridocopina</taxon>
        <taxon>Cypridoidea</taxon>
        <taxon>Cyprididae</taxon>
        <taxon>Notodromas</taxon>
    </lineage>
</organism>
<dbReference type="OrthoDB" id="3542292at2759"/>
<evidence type="ECO:0000256" key="5">
    <source>
        <dbReference type="ARBA" id="ARBA00030473"/>
    </source>
</evidence>
<dbReference type="EMBL" id="OA883564">
    <property type="protein sequence ID" value="CAD7279172.1"/>
    <property type="molecule type" value="Genomic_DNA"/>
</dbReference>
<dbReference type="Pfam" id="PF01204">
    <property type="entry name" value="Trehalase"/>
    <property type="match status" value="1"/>
</dbReference>
<sequence length="463" mass="51285">MEELLCVCVCVCGTYGERKEMGLLWCAQPSRDRSHPAPSVREGVAPLERKGLHHHQSPILVGGIVVAYAAAVSSLRGVQWSIDVQHATRVLMTVVSVLIALVVGAVQAAVAPDYPPPCEEHSAALSVTEPRGKNPRQYGKTLTPSERDMNVDHLAQHRVIESRANGLFFFVGPQLKSKEGNQSAIVEIGLSAVGRTVFLSLSGLPPAAGRLVFGRSQMNGSANALNKKILSQELGLYRTTAELASFADEQNEIFCKGELLDTVQTAALYKDSKHFVDMTLKKSRAETLAAFRQLQQGSSPAGQLTKAQVQTFVDEHFDPPGSELEIWIPPDWKPEPKFLDEINDEDMKEFASQLHKLWKQLGRKVKNRVRDNADKYSIFYVPHGTIVPGGRDSYWVIKALLIGGMSETVKGMLSNFVEMQRKFGFIPNGGRKYFARRSQPPYFIPMVHEYVSATGDLEFLRHS</sequence>
<proteinExistence type="inferred from homology"/>
<keyword evidence="8" id="KW-1133">Transmembrane helix</keyword>
<evidence type="ECO:0000313" key="9">
    <source>
        <dbReference type="EMBL" id="CAD7279172.1"/>
    </source>
</evidence>
<dbReference type="InterPro" id="IPR008928">
    <property type="entry name" value="6-hairpin_glycosidase_sf"/>
</dbReference>
<feature type="region of interest" description="Disordered" evidence="7">
    <location>
        <begin position="121"/>
        <end position="144"/>
    </location>
</feature>
<dbReference type="GO" id="GO:0004555">
    <property type="term" value="F:alpha,alpha-trehalase activity"/>
    <property type="evidence" value="ECO:0007669"/>
    <property type="project" value="UniProtKB-EC"/>
</dbReference>
<dbReference type="PANTHER" id="PTHR23403:SF1">
    <property type="entry name" value="TREHALASE"/>
    <property type="match status" value="1"/>
</dbReference>
<dbReference type="InterPro" id="IPR012341">
    <property type="entry name" value="6hp_glycosidase-like_sf"/>
</dbReference>
<evidence type="ECO:0000256" key="1">
    <source>
        <dbReference type="ARBA" id="ARBA00001576"/>
    </source>
</evidence>
<dbReference type="PANTHER" id="PTHR23403">
    <property type="entry name" value="TREHALASE"/>
    <property type="match status" value="1"/>
</dbReference>
<evidence type="ECO:0000256" key="8">
    <source>
        <dbReference type="SAM" id="Phobius"/>
    </source>
</evidence>
<dbReference type="InterPro" id="IPR001661">
    <property type="entry name" value="Glyco_hydro_37"/>
</dbReference>
<gene>
    <name evidence="9" type="ORF">NMOB1V02_LOCUS6853</name>
</gene>
<protein>
    <recommendedName>
        <fullName evidence="4">Trehalase</fullName>
        <ecNumber evidence="3">3.2.1.28</ecNumber>
    </recommendedName>
    <alternativeName>
        <fullName evidence="5">Alpha,alpha-trehalase</fullName>
    </alternativeName>
    <alternativeName>
        <fullName evidence="6">Alpha,alpha-trehalose glucohydrolase</fullName>
    </alternativeName>
</protein>
<keyword evidence="10" id="KW-1185">Reference proteome</keyword>
<dbReference type="EC" id="3.2.1.28" evidence="3"/>
<dbReference type="GO" id="GO:0005993">
    <property type="term" value="P:trehalose catabolic process"/>
    <property type="evidence" value="ECO:0007669"/>
    <property type="project" value="TreeGrafter"/>
</dbReference>
<comment type="catalytic activity">
    <reaction evidence="1">
        <text>alpha,alpha-trehalose + H2O = alpha-D-glucose + beta-D-glucose</text>
        <dbReference type="Rhea" id="RHEA:32675"/>
        <dbReference type="ChEBI" id="CHEBI:15377"/>
        <dbReference type="ChEBI" id="CHEBI:15903"/>
        <dbReference type="ChEBI" id="CHEBI:16551"/>
        <dbReference type="ChEBI" id="CHEBI:17925"/>
        <dbReference type="EC" id="3.2.1.28"/>
    </reaction>
</comment>
<keyword evidence="8" id="KW-0812">Transmembrane</keyword>
<feature type="non-terminal residue" evidence="9">
    <location>
        <position position="463"/>
    </location>
</feature>
<accession>A0A7R9BS66</accession>
<reference evidence="9" key="1">
    <citation type="submission" date="2020-11" db="EMBL/GenBank/DDBJ databases">
        <authorList>
            <person name="Tran Van P."/>
        </authorList>
    </citation>
    <scope>NUCLEOTIDE SEQUENCE</scope>
</reference>